<evidence type="ECO:0000256" key="6">
    <source>
        <dbReference type="ARBA" id="ARBA00022475"/>
    </source>
</evidence>
<evidence type="ECO:0000256" key="3">
    <source>
        <dbReference type="ARBA" id="ARBA00008741"/>
    </source>
</evidence>
<sequence>MSFDFDAGKYAPYLWPAFAISAIAFAWLIADSVLTARRWKREALRLQAELDEIPRSERP</sequence>
<keyword evidence="9 12" id="KW-0201">Cytochrome c-type biogenesis</keyword>
<evidence type="ECO:0000256" key="7">
    <source>
        <dbReference type="ARBA" id="ARBA00022519"/>
    </source>
</evidence>
<evidence type="ECO:0000256" key="11">
    <source>
        <dbReference type="ARBA" id="ARBA00023136"/>
    </source>
</evidence>
<protein>
    <recommendedName>
        <fullName evidence="4 12">Heme exporter protein D</fullName>
    </recommendedName>
</protein>
<accession>A0ABY4ZU72</accession>
<keyword evidence="11 12" id="KW-0472">Membrane</keyword>
<evidence type="ECO:0000256" key="2">
    <source>
        <dbReference type="ARBA" id="ARBA00004377"/>
    </source>
</evidence>
<dbReference type="Pfam" id="PF04995">
    <property type="entry name" value="CcmD"/>
    <property type="match status" value="1"/>
</dbReference>
<keyword evidence="8 12" id="KW-0812">Transmembrane</keyword>
<keyword evidence="14" id="KW-1185">Reference proteome</keyword>
<name>A0ABY4ZU72_9CAUL</name>
<comment type="subcellular location">
    <subcellularLocation>
        <location evidence="2 12">Cell inner membrane</location>
        <topology evidence="2 12">Single-pass membrane protein</topology>
    </subcellularLocation>
</comment>
<dbReference type="NCBIfam" id="TIGR03141">
    <property type="entry name" value="cytochro_ccmD"/>
    <property type="match status" value="1"/>
</dbReference>
<dbReference type="Proteomes" id="UP001057520">
    <property type="component" value="Chromosome"/>
</dbReference>
<gene>
    <name evidence="13" type="primary">ccmD</name>
    <name evidence="13" type="ORF">MZV50_00225</name>
</gene>
<keyword evidence="5 12" id="KW-0813">Transport</keyword>
<comment type="function">
    <text evidence="1 12">Required for the export of heme to the periplasm for the biogenesis of c-type cytochromes.</text>
</comment>
<organism evidence="13 14">
    <name type="scientific">Caulobacter segnis</name>
    <dbReference type="NCBI Taxonomy" id="88688"/>
    <lineage>
        <taxon>Bacteria</taxon>
        <taxon>Pseudomonadati</taxon>
        <taxon>Pseudomonadota</taxon>
        <taxon>Alphaproteobacteria</taxon>
        <taxon>Caulobacterales</taxon>
        <taxon>Caulobacteraceae</taxon>
        <taxon>Caulobacter</taxon>
    </lineage>
</organism>
<proteinExistence type="inferred from homology"/>
<evidence type="ECO:0000256" key="8">
    <source>
        <dbReference type="ARBA" id="ARBA00022692"/>
    </source>
</evidence>
<dbReference type="EMBL" id="CP096040">
    <property type="protein sequence ID" value="USQ96070.1"/>
    <property type="molecule type" value="Genomic_DNA"/>
</dbReference>
<keyword evidence="10 12" id="KW-1133">Transmembrane helix</keyword>
<keyword evidence="6 12" id="KW-1003">Cell membrane</keyword>
<evidence type="ECO:0000256" key="5">
    <source>
        <dbReference type="ARBA" id="ARBA00022448"/>
    </source>
</evidence>
<evidence type="ECO:0000256" key="4">
    <source>
        <dbReference type="ARBA" id="ARBA00016461"/>
    </source>
</evidence>
<evidence type="ECO:0000256" key="9">
    <source>
        <dbReference type="ARBA" id="ARBA00022748"/>
    </source>
</evidence>
<evidence type="ECO:0000256" key="1">
    <source>
        <dbReference type="ARBA" id="ARBA00002442"/>
    </source>
</evidence>
<feature type="transmembrane region" description="Helical" evidence="12">
    <location>
        <begin position="13"/>
        <end position="36"/>
    </location>
</feature>
<evidence type="ECO:0000313" key="13">
    <source>
        <dbReference type="EMBL" id="USQ96070.1"/>
    </source>
</evidence>
<evidence type="ECO:0000256" key="12">
    <source>
        <dbReference type="RuleBase" id="RU363101"/>
    </source>
</evidence>
<dbReference type="InterPro" id="IPR007078">
    <property type="entry name" value="Haem_export_protD_CcmD"/>
</dbReference>
<reference evidence="13 14" key="1">
    <citation type="submission" date="2022-04" db="EMBL/GenBank/DDBJ databases">
        <title>Genome sequence of soybean root-associated Caulobacter segnis RL271.</title>
        <authorList>
            <person name="Longley R."/>
            <person name="Bonito G."/>
            <person name="Trigodet F."/>
            <person name="Crosson S."/>
            <person name="Fiebig A."/>
        </authorList>
    </citation>
    <scope>NUCLEOTIDE SEQUENCE [LARGE SCALE GENOMIC DNA]</scope>
    <source>
        <strain evidence="13 14">RL271</strain>
    </source>
</reference>
<evidence type="ECO:0000256" key="10">
    <source>
        <dbReference type="ARBA" id="ARBA00022989"/>
    </source>
</evidence>
<evidence type="ECO:0000313" key="14">
    <source>
        <dbReference type="Proteomes" id="UP001057520"/>
    </source>
</evidence>
<comment type="similarity">
    <text evidence="3 12">Belongs to the CcmD/CycX/HelD family.</text>
</comment>
<keyword evidence="7 12" id="KW-0997">Cell inner membrane</keyword>